<feature type="compositionally biased region" description="Basic residues" evidence="1">
    <location>
        <begin position="44"/>
        <end position="54"/>
    </location>
</feature>
<proteinExistence type="predicted"/>
<protein>
    <recommendedName>
        <fullName evidence="2">PTM/DIR17-like Tudor domain-containing protein</fullName>
    </recommendedName>
</protein>
<sequence>MAEKWDSPDGMWSKLSQEQKRAIMMAVAAFQSPSVAQAAAKQSPGRKKLVSSRRKSIEEEEEEEEYQEYQEEEEEEDWTQRDPPKLSKKDRAESSSPAKKPRTSSANSATQSPHKSVRSTSAFAADKRPREEDKVKRAAKVHSAAGGSKDTAGTPKNGLRERGTPQWVGATIVKKFGGKPFTGTVTSFTGALKTSCGTDLYHVQYEDDDEEDLTLDELMDCCPKMPK</sequence>
<name>A0A6U5CMA8_HEMAN</name>
<dbReference type="InterPro" id="IPR047365">
    <property type="entry name" value="Tudor_AtPTM-like"/>
</dbReference>
<feature type="region of interest" description="Disordered" evidence="1">
    <location>
        <begin position="32"/>
        <end position="166"/>
    </location>
</feature>
<evidence type="ECO:0000313" key="3">
    <source>
        <dbReference type="EMBL" id="CAD8755819.1"/>
    </source>
</evidence>
<feature type="compositionally biased region" description="Basic and acidic residues" evidence="1">
    <location>
        <begin position="125"/>
        <end position="136"/>
    </location>
</feature>
<feature type="compositionally biased region" description="Basic and acidic residues" evidence="1">
    <location>
        <begin position="78"/>
        <end position="93"/>
    </location>
</feature>
<feature type="compositionally biased region" description="Acidic residues" evidence="1">
    <location>
        <begin position="58"/>
        <end position="77"/>
    </location>
</feature>
<dbReference type="Pfam" id="PF21743">
    <property type="entry name" value="PTM_DIR17_Tudor"/>
    <property type="match status" value="1"/>
</dbReference>
<evidence type="ECO:0000256" key="1">
    <source>
        <dbReference type="SAM" id="MobiDB-lite"/>
    </source>
</evidence>
<dbReference type="AlphaFoldDB" id="A0A6U5CMA8"/>
<organism evidence="3">
    <name type="scientific">Hemiselmis andersenii</name>
    <name type="common">Cryptophyte alga</name>
    <dbReference type="NCBI Taxonomy" id="464988"/>
    <lineage>
        <taxon>Eukaryota</taxon>
        <taxon>Cryptophyceae</taxon>
        <taxon>Cryptomonadales</taxon>
        <taxon>Hemiselmidaceae</taxon>
        <taxon>Hemiselmis</taxon>
    </lineage>
</organism>
<evidence type="ECO:0000259" key="2">
    <source>
        <dbReference type="Pfam" id="PF21743"/>
    </source>
</evidence>
<gene>
    <name evidence="3" type="ORF">HAND1043_LOCUS22327</name>
</gene>
<dbReference type="EMBL" id="HBFK01036859">
    <property type="protein sequence ID" value="CAD8755819.1"/>
    <property type="molecule type" value="Transcribed_RNA"/>
</dbReference>
<feature type="domain" description="PTM/DIR17-like Tudor" evidence="2">
    <location>
        <begin position="169"/>
        <end position="219"/>
    </location>
</feature>
<accession>A0A6U5CMA8</accession>
<reference evidence="3" key="1">
    <citation type="submission" date="2021-01" db="EMBL/GenBank/DDBJ databases">
        <authorList>
            <person name="Corre E."/>
            <person name="Pelletier E."/>
            <person name="Niang G."/>
            <person name="Scheremetjew M."/>
            <person name="Finn R."/>
            <person name="Kale V."/>
            <person name="Holt S."/>
            <person name="Cochrane G."/>
            <person name="Meng A."/>
            <person name="Brown T."/>
            <person name="Cohen L."/>
        </authorList>
    </citation>
    <scope>NUCLEOTIDE SEQUENCE</scope>
    <source>
        <strain evidence="3">CCMP441</strain>
    </source>
</reference>
<feature type="compositionally biased region" description="Polar residues" evidence="1">
    <location>
        <begin position="103"/>
        <end position="122"/>
    </location>
</feature>